<dbReference type="EMBL" id="RRYP01016527">
    <property type="protein sequence ID" value="TNV75000.1"/>
    <property type="molecule type" value="Genomic_DNA"/>
</dbReference>
<gene>
    <name evidence="2" type="ORF">FGO68_gene15880</name>
</gene>
<reference evidence="2" key="1">
    <citation type="submission" date="2019-06" db="EMBL/GenBank/DDBJ databases">
        <authorList>
            <person name="Zheng W."/>
        </authorList>
    </citation>
    <scope>NUCLEOTIDE SEQUENCE</scope>
    <source>
        <strain evidence="2">QDHG01</strain>
    </source>
</reference>
<feature type="compositionally biased region" description="Polar residues" evidence="1">
    <location>
        <begin position="13"/>
        <end position="28"/>
    </location>
</feature>
<comment type="caution">
    <text evidence="2">The sequence shown here is derived from an EMBL/GenBank/DDBJ whole genome shotgun (WGS) entry which is preliminary data.</text>
</comment>
<proteinExistence type="predicted"/>
<keyword evidence="3" id="KW-1185">Reference proteome</keyword>
<feature type="region of interest" description="Disordered" evidence="1">
    <location>
        <begin position="1"/>
        <end position="28"/>
    </location>
</feature>
<evidence type="ECO:0000256" key="1">
    <source>
        <dbReference type="SAM" id="MobiDB-lite"/>
    </source>
</evidence>
<dbReference type="Proteomes" id="UP000785679">
    <property type="component" value="Unassembled WGS sequence"/>
</dbReference>
<organism evidence="2 3">
    <name type="scientific">Halteria grandinella</name>
    <dbReference type="NCBI Taxonomy" id="5974"/>
    <lineage>
        <taxon>Eukaryota</taxon>
        <taxon>Sar</taxon>
        <taxon>Alveolata</taxon>
        <taxon>Ciliophora</taxon>
        <taxon>Intramacronucleata</taxon>
        <taxon>Spirotrichea</taxon>
        <taxon>Stichotrichia</taxon>
        <taxon>Sporadotrichida</taxon>
        <taxon>Halteriidae</taxon>
        <taxon>Halteria</taxon>
    </lineage>
</organism>
<sequence>MNSLKSIRAIPNNPYQTGRASSVLQTHQQQHKNILKLNEYGTPNTLSQARRSSLKNASNPYLGRLGVFEGSKKSMNMSGALTESTQKRVRINDKPIVSDLNDVSTARLKFDEASSNKVAAETTTSSNVKYTSMFTDSPRNHEPKLQATQKKSLYKSPGDYQSRLLKLHQAASVGVVPLTQPSLPFLQNTQVDNSILLKSRNKMKQHNSMLVESQAKDTPPLIPAEASCGSLIKIRGLINTRCDILKKELTKFRSHFHHEGK</sequence>
<evidence type="ECO:0000313" key="2">
    <source>
        <dbReference type="EMBL" id="TNV75000.1"/>
    </source>
</evidence>
<evidence type="ECO:0000313" key="3">
    <source>
        <dbReference type="Proteomes" id="UP000785679"/>
    </source>
</evidence>
<name>A0A8J8NIA6_HALGN</name>
<protein>
    <submittedName>
        <fullName evidence="2">Uncharacterized protein</fullName>
    </submittedName>
</protein>
<dbReference type="AlphaFoldDB" id="A0A8J8NIA6"/>
<accession>A0A8J8NIA6</accession>